<sequence length="238" mass="27797">MLYFPWNKTTQTLKANESDFDHDFYERFSNLLKGKYCVKLWKLSDMRSYVTAEYPGLWELVEQKADRPVALVDFYRLLVVHDFGGIFWQYGSELTNSALRLSDPFDQFLPPKGMSARLLVEKWITQADADEMGRTRKSRKGIPPTLRRIATQVFSASPHNEFLRFASKRAIWNLLTIPVERDYDILETMGNGMFSEAFNDYAKLGKASKIDVVDFDEVGHMVRYSHTFSWRRDKGRCC</sequence>
<evidence type="ECO:0000313" key="2">
    <source>
        <dbReference type="Proteomes" id="UP001189429"/>
    </source>
</evidence>
<proteinExistence type="predicted"/>
<reference evidence="1" key="1">
    <citation type="submission" date="2023-10" db="EMBL/GenBank/DDBJ databases">
        <authorList>
            <person name="Chen Y."/>
            <person name="Shah S."/>
            <person name="Dougan E. K."/>
            <person name="Thang M."/>
            <person name="Chan C."/>
        </authorList>
    </citation>
    <scope>NUCLEOTIDE SEQUENCE [LARGE SCALE GENOMIC DNA]</scope>
</reference>
<dbReference type="Proteomes" id="UP001189429">
    <property type="component" value="Unassembled WGS sequence"/>
</dbReference>
<dbReference type="Gene3D" id="3.90.550.20">
    <property type="match status" value="1"/>
</dbReference>
<protein>
    <submittedName>
        <fullName evidence="1">Uncharacterized protein</fullName>
    </submittedName>
</protein>
<gene>
    <name evidence="1" type="ORF">PCOR1329_LOCUS24080</name>
</gene>
<evidence type="ECO:0000313" key="1">
    <source>
        <dbReference type="EMBL" id="CAK0823308.1"/>
    </source>
</evidence>
<accession>A0ABN9RVD1</accession>
<comment type="caution">
    <text evidence="1">The sequence shown here is derived from an EMBL/GenBank/DDBJ whole genome shotgun (WGS) entry which is preliminary data.</text>
</comment>
<dbReference type="EMBL" id="CAUYUJ010008236">
    <property type="protein sequence ID" value="CAK0823308.1"/>
    <property type="molecule type" value="Genomic_DNA"/>
</dbReference>
<name>A0ABN9RVD1_9DINO</name>
<keyword evidence="2" id="KW-1185">Reference proteome</keyword>
<organism evidence="1 2">
    <name type="scientific">Prorocentrum cordatum</name>
    <dbReference type="NCBI Taxonomy" id="2364126"/>
    <lineage>
        <taxon>Eukaryota</taxon>
        <taxon>Sar</taxon>
        <taxon>Alveolata</taxon>
        <taxon>Dinophyceae</taxon>
        <taxon>Prorocentrales</taxon>
        <taxon>Prorocentraceae</taxon>
        <taxon>Prorocentrum</taxon>
    </lineage>
</organism>